<dbReference type="AlphaFoldDB" id="A0A7X0BNV8"/>
<dbReference type="SUPFAM" id="SSF53822">
    <property type="entry name" value="Periplasmic binding protein-like I"/>
    <property type="match status" value="1"/>
</dbReference>
<reference evidence="4 5" key="1">
    <citation type="submission" date="2020-08" db="EMBL/GenBank/DDBJ databases">
        <title>Functional genomics of gut bacteria from endangered species of beetles.</title>
        <authorList>
            <person name="Carlos-Shanley C."/>
        </authorList>
    </citation>
    <scope>NUCLEOTIDE SEQUENCE [LARGE SCALE GENOMIC DNA]</scope>
    <source>
        <strain evidence="4 5">S00202</strain>
    </source>
</reference>
<dbReference type="InterPro" id="IPR028082">
    <property type="entry name" value="Peripla_BP_I"/>
</dbReference>
<evidence type="ECO:0000259" key="3">
    <source>
        <dbReference type="Pfam" id="PF13458"/>
    </source>
</evidence>
<evidence type="ECO:0000313" key="5">
    <source>
        <dbReference type="Proteomes" id="UP000557193"/>
    </source>
</evidence>
<dbReference type="CDD" id="cd19978">
    <property type="entry name" value="PBP1_ABC_ligand_binding-like"/>
    <property type="match status" value="1"/>
</dbReference>
<dbReference type="Pfam" id="PF13458">
    <property type="entry name" value="Peripla_BP_6"/>
    <property type="match status" value="1"/>
</dbReference>
<organism evidence="4 5">
    <name type="scientific">Pseudomonas fluvialis</name>
    <dbReference type="NCBI Taxonomy" id="1793966"/>
    <lineage>
        <taxon>Bacteria</taxon>
        <taxon>Pseudomonadati</taxon>
        <taxon>Pseudomonadota</taxon>
        <taxon>Gammaproteobacteria</taxon>
        <taxon>Pseudomonadales</taxon>
        <taxon>Pseudomonadaceae</taxon>
        <taxon>Pseudomonas</taxon>
    </lineage>
</organism>
<gene>
    <name evidence="4" type="ORF">HNP49_000180</name>
</gene>
<feature type="domain" description="Leucine-binding protein" evidence="3">
    <location>
        <begin position="45"/>
        <end position="384"/>
    </location>
</feature>
<proteinExistence type="inferred from homology"/>
<comment type="caution">
    <text evidence="4">The sequence shown here is derived from an EMBL/GenBank/DDBJ whole genome shotgun (WGS) entry which is preliminary data.</text>
</comment>
<keyword evidence="2" id="KW-0732">Signal</keyword>
<keyword evidence="5" id="KW-1185">Reference proteome</keyword>
<sequence length="393" mass="41934">MLSVFRHTLPRHRPGLAVGRWLAAALLSALVVGGLRAEDGVSDDEVRLGMVNAQSGPAAGLGKGLHAGALAYFARVNSAGGVHGRRVSLLLRDDSYEPARTAEQTRQLITSGAVFALFGYVGTPTSRAAMPIALQAEVPYLFPFTGAEVLRKPVHPWVFNVRASYFDETEAMVERMTRDLGLSKVALLMQDDSFGETVKSGLAGALHRRELKIHGEARVQRNSLDVAAAVAELKRSQPEAIFFVGTYKQLAAAIRQARVSGLDARFFTVSFVGTDNFITEAGLAGDGVHISQVVPSPQDRTSALIRQYQADVAAADIGYASLEGYIDAAVFVAALREAGPQPTRASLVQALAFLQIDLAGFPVAFSPSNHQGSDAVFITRVAAGQAVPVDRLR</sequence>
<dbReference type="InterPro" id="IPR028081">
    <property type="entry name" value="Leu-bd"/>
</dbReference>
<accession>A0A7X0BNV8</accession>
<comment type="similarity">
    <text evidence="1">Belongs to the leucine-binding protein family.</text>
</comment>
<dbReference type="RefSeq" id="WP_184679802.1">
    <property type="nucleotide sequence ID" value="NZ_JACHLL010000001.1"/>
</dbReference>
<dbReference type="PANTHER" id="PTHR47235:SF1">
    <property type="entry name" value="BLR6548 PROTEIN"/>
    <property type="match status" value="1"/>
</dbReference>
<evidence type="ECO:0000256" key="2">
    <source>
        <dbReference type="ARBA" id="ARBA00022729"/>
    </source>
</evidence>
<dbReference type="PANTHER" id="PTHR47235">
    <property type="entry name" value="BLR6548 PROTEIN"/>
    <property type="match status" value="1"/>
</dbReference>
<dbReference type="EMBL" id="JACHLL010000001">
    <property type="protein sequence ID" value="MBB6340030.1"/>
    <property type="molecule type" value="Genomic_DNA"/>
</dbReference>
<dbReference type="Proteomes" id="UP000557193">
    <property type="component" value="Unassembled WGS sequence"/>
</dbReference>
<dbReference type="Gene3D" id="3.40.50.2300">
    <property type="match status" value="2"/>
</dbReference>
<name>A0A7X0BNV8_9PSED</name>
<protein>
    <submittedName>
        <fullName evidence="4">ABC-type branched-subunit amino acid transport system substrate-binding protein</fullName>
    </submittedName>
</protein>
<evidence type="ECO:0000256" key="1">
    <source>
        <dbReference type="ARBA" id="ARBA00010062"/>
    </source>
</evidence>
<evidence type="ECO:0000313" key="4">
    <source>
        <dbReference type="EMBL" id="MBB6340030.1"/>
    </source>
</evidence>